<sequence>MAEQARKPSSGGELSKENIHNTMGEEEGVDGEIDEIDEVHSGSTAERRGSIGESPSSKKNMNGKDSKDSRKHATSTRRRHHRHHHTSNHRDRRRRSGGPSDANGEQLLSDEDYRSSARSKHRLDNMSDAVSDYSS</sequence>
<dbReference type="AlphaFoldDB" id="A0A0B6YUI0"/>
<feature type="compositionally biased region" description="Acidic residues" evidence="1">
    <location>
        <begin position="24"/>
        <end position="37"/>
    </location>
</feature>
<gene>
    <name evidence="2" type="primary">ORF37365</name>
</gene>
<accession>A0A0B6YUI0</accession>
<feature type="region of interest" description="Disordered" evidence="1">
    <location>
        <begin position="1"/>
        <end position="135"/>
    </location>
</feature>
<organism evidence="2">
    <name type="scientific">Arion vulgaris</name>
    <dbReference type="NCBI Taxonomy" id="1028688"/>
    <lineage>
        <taxon>Eukaryota</taxon>
        <taxon>Metazoa</taxon>
        <taxon>Spiralia</taxon>
        <taxon>Lophotrochozoa</taxon>
        <taxon>Mollusca</taxon>
        <taxon>Gastropoda</taxon>
        <taxon>Heterobranchia</taxon>
        <taxon>Euthyneura</taxon>
        <taxon>Panpulmonata</taxon>
        <taxon>Eupulmonata</taxon>
        <taxon>Stylommatophora</taxon>
        <taxon>Helicina</taxon>
        <taxon>Arionoidea</taxon>
        <taxon>Arionidae</taxon>
        <taxon>Arion</taxon>
    </lineage>
</organism>
<feature type="compositionally biased region" description="Basic residues" evidence="1">
    <location>
        <begin position="69"/>
        <end position="96"/>
    </location>
</feature>
<evidence type="ECO:0000313" key="2">
    <source>
        <dbReference type="EMBL" id="CEK59767.1"/>
    </source>
</evidence>
<proteinExistence type="predicted"/>
<reference evidence="2" key="1">
    <citation type="submission" date="2014-12" db="EMBL/GenBank/DDBJ databases">
        <title>Insight into the proteome of Arion vulgaris.</title>
        <authorList>
            <person name="Aradska J."/>
            <person name="Bulat T."/>
            <person name="Smidak R."/>
            <person name="Sarate P."/>
            <person name="Gangsoo J."/>
            <person name="Sialana F."/>
            <person name="Bilban M."/>
            <person name="Lubec G."/>
        </authorList>
    </citation>
    <scope>NUCLEOTIDE SEQUENCE</scope>
    <source>
        <tissue evidence="2">Skin</tissue>
    </source>
</reference>
<name>A0A0B6YUI0_9EUPU</name>
<protein>
    <submittedName>
        <fullName evidence="2">Uncharacterized protein</fullName>
    </submittedName>
</protein>
<feature type="non-terminal residue" evidence="2">
    <location>
        <position position="135"/>
    </location>
</feature>
<dbReference type="EMBL" id="HACG01012902">
    <property type="protein sequence ID" value="CEK59767.1"/>
    <property type="molecule type" value="Transcribed_RNA"/>
</dbReference>
<evidence type="ECO:0000256" key="1">
    <source>
        <dbReference type="SAM" id="MobiDB-lite"/>
    </source>
</evidence>